<feature type="active site" evidence="1">
    <location>
        <position position="169"/>
    </location>
</feature>
<accession>A0A176WJ39</accession>
<evidence type="ECO:0000313" key="4">
    <source>
        <dbReference type="Proteomes" id="UP000077202"/>
    </source>
</evidence>
<evidence type="ECO:0008006" key="5">
    <source>
        <dbReference type="Google" id="ProtNLM"/>
    </source>
</evidence>
<dbReference type="EMBL" id="LVLJ01000695">
    <property type="protein sequence ID" value="OAE33039.1"/>
    <property type="molecule type" value="Genomic_DNA"/>
</dbReference>
<sequence length="403" mass="44691">MASAADTNCNYLSRAETTPGFTGLRSLHALSGHSEPTANSERVQQKPGEAVLMNRVMNTRDAVAVENTGEPSLSDKKEPCSTKIQKPTVPENFSRLVPRSKLKAVKQIIYSPQPIKCVEAVFLALYLTAGIPDCDRTPLGFKTSLNGQVFQHIVLLVQYGGKFGAFGISRQADLMNKDLTFNSISDIVGNYKAAYEASGHTILKIRVGLPCCEALENHVLKKNRLWDLWLLVGKGGDPRRKSLDRKAALDTKALVKDGMKKKKKVRTQDTTMKAFAEREQVVTKREVRRDSGSVPSPSSYAEAKASKERKRGATLAATKSLMKTRLLQSKTSFLIRQSVEYVGPKLFSYRTIPHSRGSLSISQTKRHSRVSFNVDDRKKDIPSKGKGKRNNKLVKDASRKARN</sequence>
<evidence type="ECO:0000256" key="1">
    <source>
        <dbReference type="PIRSR" id="PIRSR628131-1"/>
    </source>
</evidence>
<name>A0A176WJ39_MARPO</name>
<protein>
    <recommendedName>
        <fullName evidence="5">Vasohibin-2</fullName>
    </recommendedName>
</protein>
<evidence type="ECO:0000313" key="3">
    <source>
        <dbReference type="EMBL" id="OAE33039.1"/>
    </source>
</evidence>
<evidence type="ECO:0000256" key="2">
    <source>
        <dbReference type="SAM" id="MobiDB-lite"/>
    </source>
</evidence>
<feature type="region of interest" description="Disordered" evidence="2">
    <location>
        <begin position="281"/>
        <end position="311"/>
    </location>
</feature>
<keyword evidence="4" id="KW-1185">Reference proteome</keyword>
<reference evidence="3" key="1">
    <citation type="submission" date="2016-03" db="EMBL/GenBank/DDBJ databases">
        <title>Mechanisms controlling the formation of the plant cell surface in tip-growing cells are functionally conserved among land plants.</title>
        <authorList>
            <person name="Honkanen S."/>
            <person name="Jones V.A."/>
            <person name="Morieri G."/>
            <person name="Champion C."/>
            <person name="Hetherington A.J."/>
            <person name="Kelly S."/>
            <person name="Saint-Marcoux D."/>
            <person name="Proust H."/>
            <person name="Prescott H."/>
            <person name="Dolan L."/>
        </authorList>
    </citation>
    <scope>NUCLEOTIDE SEQUENCE [LARGE SCALE GENOMIC DNA]</scope>
    <source>
        <tissue evidence="3">Whole gametophyte</tissue>
    </source>
</reference>
<comment type="caution">
    <text evidence="3">The sequence shown here is derived from an EMBL/GenBank/DDBJ whole genome shotgun (WGS) entry which is preliminary data.</text>
</comment>
<dbReference type="PANTHER" id="PTHR15750:SF2">
    <property type="entry name" value="VASOHIBIN"/>
    <property type="match status" value="1"/>
</dbReference>
<dbReference type="PANTHER" id="PTHR15750">
    <property type="entry name" value="VASOHIBIN-1-LIKE ISOFORM X2"/>
    <property type="match status" value="1"/>
</dbReference>
<dbReference type="Pfam" id="PF14822">
    <property type="entry name" value="Vasohibin"/>
    <property type="match status" value="1"/>
</dbReference>
<feature type="compositionally biased region" description="Basic and acidic residues" evidence="2">
    <location>
        <begin position="393"/>
        <end position="403"/>
    </location>
</feature>
<feature type="active site" evidence="1">
    <location>
        <position position="152"/>
    </location>
</feature>
<organism evidence="3 4">
    <name type="scientific">Marchantia polymorpha subsp. ruderalis</name>
    <dbReference type="NCBI Taxonomy" id="1480154"/>
    <lineage>
        <taxon>Eukaryota</taxon>
        <taxon>Viridiplantae</taxon>
        <taxon>Streptophyta</taxon>
        <taxon>Embryophyta</taxon>
        <taxon>Marchantiophyta</taxon>
        <taxon>Marchantiopsida</taxon>
        <taxon>Marchantiidae</taxon>
        <taxon>Marchantiales</taxon>
        <taxon>Marchantiaceae</taxon>
        <taxon>Marchantia</taxon>
    </lineage>
</organism>
<feature type="active site" evidence="1">
    <location>
        <position position="117"/>
    </location>
</feature>
<gene>
    <name evidence="3" type="ORF">AXG93_1913s1410</name>
</gene>
<proteinExistence type="predicted"/>
<dbReference type="InterPro" id="IPR028131">
    <property type="entry name" value="VASH1"/>
</dbReference>
<feature type="compositionally biased region" description="Basic and acidic residues" evidence="2">
    <location>
        <begin position="374"/>
        <end position="383"/>
    </location>
</feature>
<feature type="compositionally biased region" description="Basic and acidic residues" evidence="2">
    <location>
        <begin position="281"/>
        <end position="291"/>
    </location>
</feature>
<feature type="region of interest" description="Disordered" evidence="2">
    <location>
        <begin position="374"/>
        <end position="403"/>
    </location>
</feature>
<dbReference type="GO" id="GO:0005737">
    <property type="term" value="C:cytoplasm"/>
    <property type="evidence" value="ECO:0007669"/>
    <property type="project" value="InterPro"/>
</dbReference>
<dbReference type="Proteomes" id="UP000077202">
    <property type="component" value="Unassembled WGS sequence"/>
</dbReference>
<dbReference type="AlphaFoldDB" id="A0A176WJ39"/>